<gene>
    <name evidence="3" type="ORF">C5F48_12605</name>
</gene>
<organism evidence="3 4">
    <name type="scientific">Cereibacter changlensis JA139</name>
    <dbReference type="NCBI Taxonomy" id="1188249"/>
    <lineage>
        <taxon>Bacteria</taxon>
        <taxon>Pseudomonadati</taxon>
        <taxon>Pseudomonadota</taxon>
        <taxon>Alphaproteobacteria</taxon>
        <taxon>Rhodobacterales</taxon>
        <taxon>Paracoccaceae</taxon>
        <taxon>Cereibacter</taxon>
    </lineage>
</organism>
<dbReference type="InterPro" id="IPR006076">
    <property type="entry name" value="FAD-dep_OxRdtase"/>
</dbReference>
<protein>
    <submittedName>
        <fullName evidence="3">FAD-dependent oxidoreductase</fullName>
    </submittedName>
</protein>
<dbReference type="AlphaFoldDB" id="A0A2T4JTW1"/>
<dbReference type="Gene3D" id="3.50.50.60">
    <property type="entry name" value="FAD/NAD(P)-binding domain"/>
    <property type="match status" value="1"/>
</dbReference>
<dbReference type="PANTHER" id="PTHR13847">
    <property type="entry name" value="SARCOSINE DEHYDROGENASE-RELATED"/>
    <property type="match status" value="1"/>
</dbReference>
<dbReference type="Pfam" id="PF01266">
    <property type="entry name" value="DAO"/>
    <property type="match status" value="1"/>
</dbReference>
<accession>A0A2T4JTW1</accession>
<dbReference type="SUPFAM" id="SSF51905">
    <property type="entry name" value="FAD/NAD(P)-binding domain"/>
    <property type="match status" value="1"/>
</dbReference>
<evidence type="ECO:0000313" key="4">
    <source>
        <dbReference type="Proteomes" id="UP000241010"/>
    </source>
</evidence>
<dbReference type="GO" id="GO:0005737">
    <property type="term" value="C:cytoplasm"/>
    <property type="evidence" value="ECO:0007669"/>
    <property type="project" value="TreeGrafter"/>
</dbReference>
<keyword evidence="1" id="KW-0560">Oxidoreductase</keyword>
<dbReference type="PANTHER" id="PTHR13847:SF281">
    <property type="entry name" value="FAD DEPENDENT OXIDOREDUCTASE DOMAIN-CONTAINING PROTEIN"/>
    <property type="match status" value="1"/>
</dbReference>
<dbReference type="RefSeq" id="WP_107664264.1">
    <property type="nucleotide sequence ID" value="NZ_PZKG01000053.1"/>
</dbReference>
<sequence length="430" mass="46891">MDYPDSYYRQTLAETKMRPALQGRHDCDTLIIGAGLAGLTTALELARAGVKVAVIEAHRVGYGASGRNGGFVGPGYAAGDDQITRLAGGEGAKNLFRLSVEGMDYVRSTISTLGMPGVAPRQGILSVRRHDGGESLQARAEAMQRDFGYRLEYLDTPELRTILCSRRYFQALRDPNAFHIHPLNYLRGLATAIEALGGTIFEQSPATEAHLAGAEKRVTTPRGEVRSAHVVLATGGYTDGLVPRLRRAMLPIATYVMLSEPAPDRLSAVIRTAEAVGDNRRAGDYYRLVDGGTRLLWGGRIATRAADVRGISRQLRREMVTVYPELQSLRTETAWSGLMSYARHLMPQVGRMGPGVWHATAFGGHGLNTTAIAGKLVAEDILGQSDRILAFAPFGLAWAGGAVGRLAAQLTYWKLQTEDWWRERQTEDAR</sequence>
<dbReference type="OrthoDB" id="9806601at2"/>
<keyword evidence="4" id="KW-1185">Reference proteome</keyword>
<name>A0A2T4JTW1_9RHOB</name>
<evidence type="ECO:0000256" key="1">
    <source>
        <dbReference type="ARBA" id="ARBA00023002"/>
    </source>
</evidence>
<dbReference type="GO" id="GO:0016491">
    <property type="term" value="F:oxidoreductase activity"/>
    <property type="evidence" value="ECO:0007669"/>
    <property type="project" value="UniProtKB-KW"/>
</dbReference>
<evidence type="ECO:0000259" key="2">
    <source>
        <dbReference type="Pfam" id="PF01266"/>
    </source>
</evidence>
<dbReference type="Gene3D" id="3.30.9.10">
    <property type="entry name" value="D-Amino Acid Oxidase, subunit A, domain 2"/>
    <property type="match status" value="1"/>
</dbReference>
<feature type="domain" description="FAD dependent oxidoreductase" evidence="2">
    <location>
        <begin position="28"/>
        <end position="379"/>
    </location>
</feature>
<reference evidence="3 4" key="1">
    <citation type="submission" date="2018-03" db="EMBL/GenBank/DDBJ databases">
        <title>Cereibacter changlensis.</title>
        <authorList>
            <person name="Meyer T.E."/>
            <person name="Miller S."/>
            <person name="Lodha T."/>
            <person name="Gandham S."/>
            <person name="Chintalapati S."/>
            <person name="Chintalapati V.R."/>
        </authorList>
    </citation>
    <scope>NUCLEOTIDE SEQUENCE [LARGE SCALE GENOMIC DNA]</scope>
    <source>
        <strain evidence="3 4">JA139</strain>
    </source>
</reference>
<dbReference type="EMBL" id="PZKG01000053">
    <property type="protein sequence ID" value="PTE21361.1"/>
    <property type="molecule type" value="Genomic_DNA"/>
</dbReference>
<comment type="caution">
    <text evidence="3">The sequence shown here is derived from an EMBL/GenBank/DDBJ whole genome shotgun (WGS) entry which is preliminary data.</text>
</comment>
<evidence type="ECO:0000313" key="3">
    <source>
        <dbReference type="EMBL" id="PTE21361.1"/>
    </source>
</evidence>
<dbReference type="Proteomes" id="UP000241010">
    <property type="component" value="Unassembled WGS sequence"/>
</dbReference>
<dbReference type="InterPro" id="IPR036188">
    <property type="entry name" value="FAD/NAD-bd_sf"/>
</dbReference>
<proteinExistence type="predicted"/>